<dbReference type="Proteomes" id="UP000298781">
    <property type="component" value="Chromosome"/>
</dbReference>
<feature type="compositionally biased region" description="Pro residues" evidence="1">
    <location>
        <begin position="150"/>
        <end position="160"/>
    </location>
</feature>
<reference evidence="3 4" key="1">
    <citation type="submission" date="2019-04" db="EMBL/GenBank/DDBJ databases">
        <title>Phreatobacter aquaticus sp. nov.</title>
        <authorList>
            <person name="Choi A."/>
        </authorList>
    </citation>
    <scope>NUCLEOTIDE SEQUENCE [LARGE SCALE GENOMIC DNA]</scope>
    <source>
        <strain evidence="3 4">KCTC 52518</strain>
    </source>
</reference>
<evidence type="ECO:0000256" key="1">
    <source>
        <dbReference type="SAM" id="MobiDB-lite"/>
    </source>
</evidence>
<evidence type="ECO:0000313" key="4">
    <source>
        <dbReference type="Proteomes" id="UP000298781"/>
    </source>
</evidence>
<accession>A0A4D7B2B5</accession>
<dbReference type="EMBL" id="CP039690">
    <property type="protein sequence ID" value="QCI66971.1"/>
    <property type="molecule type" value="Genomic_DNA"/>
</dbReference>
<gene>
    <name evidence="3" type="ORF">E8M01_23645</name>
</gene>
<feature type="compositionally biased region" description="Basic residues" evidence="1">
    <location>
        <begin position="161"/>
        <end position="173"/>
    </location>
</feature>
<feature type="region of interest" description="Disordered" evidence="1">
    <location>
        <begin position="146"/>
        <end position="173"/>
    </location>
</feature>
<evidence type="ECO:0000256" key="2">
    <source>
        <dbReference type="SAM" id="Phobius"/>
    </source>
</evidence>
<name>A0A4D7B2B5_9HYPH</name>
<organism evidence="3 4">
    <name type="scientific">Phreatobacter stygius</name>
    <dbReference type="NCBI Taxonomy" id="1940610"/>
    <lineage>
        <taxon>Bacteria</taxon>
        <taxon>Pseudomonadati</taxon>
        <taxon>Pseudomonadota</taxon>
        <taxon>Alphaproteobacteria</taxon>
        <taxon>Hyphomicrobiales</taxon>
        <taxon>Phreatobacteraceae</taxon>
        <taxon>Phreatobacter</taxon>
    </lineage>
</organism>
<keyword evidence="2" id="KW-0812">Transmembrane</keyword>
<sequence>MHVVDPYPITITSKLRQCRDVWRRHSGVIVAFAATCYVPPLVLALGLLAMSAGPLPAHDIYTHLKNKAGRSCCDGTDCRPVRYRQTPSGVHMLIEGVWVRIPDSQVEQRTIEGDTGETGGGHWCGRRLLGENRFMTYCAFVPPSATGITPPGPPVGSPRPPRNRMAHSGPKAH</sequence>
<dbReference type="OrthoDB" id="8479270at2"/>
<feature type="transmembrane region" description="Helical" evidence="2">
    <location>
        <begin position="29"/>
        <end position="50"/>
    </location>
</feature>
<keyword evidence="2" id="KW-1133">Transmembrane helix</keyword>
<dbReference type="KEGG" id="pstg:E8M01_23645"/>
<keyword evidence="4" id="KW-1185">Reference proteome</keyword>
<evidence type="ECO:0000313" key="3">
    <source>
        <dbReference type="EMBL" id="QCI66971.1"/>
    </source>
</evidence>
<proteinExistence type="predicted"/>
<protein>
    <submittedName>
        <fullName evidence="3">Uncharacterized protein</fullName>
    </submittedName>
</protein>
<dbReference type="AlphaFoldDB" id="A0A4D7B2B5"/>
<keyword evidence="2" id="KW-0472">Membrane</keyword>
<dbReference type="RefSeq" id="WP_136962409.1">
    <property type="nucleotide sequence ID" value="NZ_CP039690.1"/>
</dbReference>